<proteinExistence type="predicted"/>
<dbReference type="AlphaFoldDB" id="A0A1C4ULB5"/>
<evidence type="ECO:0000313" key="2">
    <source>
        <dbReference type="EMBL" id="SCE72489.1"/>
    </source>
</evidence>
<name>A0A1C4ULB5_MICVI</name>
<dbReference type="Proteomes" id="UP000198242">
    <property type="component" value="Chromosome I"/>
</dbReference>
<keyword evidence="3" id="KW-1185">Reference proteome</keyword>
<evidence type="ECO:0000256" key="1">
    <source>
        <dbReference type="SAM" id="MobiDB-lite"/>
    </source>
</evidence>
<gene>
    <name evidence="2" type="ORF">GA0074695_0616</name>
</gene>
<dbReference type="OrthoDB" id="614750at2"/>
<accession>A0A1C4ULB5</accession>
<evidence type="ECO:0000313" key="3">
    <source>
        <dbReference type="Proteomes" id="UP000198242"/>
    </source>
</evidence>
<sequence length="853" mass="89832">MRPRLPALLKHGNSRGTPRLALFVAAVLTVPALLVGPAAAEPGGVTPAAITADAPTASTATAPSAAESPAVSPAVSATTLATSASTPNRATAATPSAPTAALATEPSRTSSKAITRDRQFTRSFCGGTLALGTIEKCGLIIGQAKDTWTFTTPAGSDTLYVQFRQVAGDSLSAAIHDEDGAKLCDLGANLNTCRTFRGGTHTVTVTTAAGAGKGAYTLSVESRRNPSACEQLPEHVFSWASAGISGSLPAGLAARCFTFDQPVGTVLFIADPHSRHTSKHRVTIVDTQNWEFCATHWSDANCTLSKAGPYRVFLEEQAGVGAAYTIRLPRISQAVGCAALPLAPFGDPGAAIGQGTLQPNRRACHAFTTTTAGRVEVRVHGLSAFASWKLYDNAGTYICDQSSVQYCALPTAGQYTVLLWGGNDSRERAYQLTVTALHRNDGCASTTGTSWDQPTLVVHQTSPVQTNCHPFEGRAGDRMVVYAAHDSSAWLFDQSGIRVCDTPQPRSGAYGCVLPADGTYRVISYLPTSAWQAGATYPIQIRRLSDAAGCPTLVPGGYDVPPVLSGIRCRTLEITEAGDFRLRTVSADNDAVLSWVHDREGQQICTPGRCTFPAAGRYTLVFDPLRVVEPDVEHAAVLAPWAPSGCPTVSDTGWRDAPHRGAFQVAGQLNCLQLSSPAGAYVVLSQPKEPTERPTETIVVDSTGNQACRQAADCLLSGQAPFFLLYNGVINKPTGTYGLAFTRLDGPPACPVLPLDADTTVTTGPNRFVACYSIPADQRAAREGLTWKRTTGTGVAGVEIFGSQGFNYSCSQYGAEGNLRCNPPAGPLTVLVETDGKDATYRLTRWDASTPTS</sequence>
<organism evidence="2 3">
    <name type="scientific">Micromonospora viridifaciens</name>
    <dbReference type="NCBI Taxonomy" id="1881"/>
    <lineage>
        <taxon>Bacteria</taxon>
        <taxon>Bacillati</taxon>
        <taxon>Actinomycetota</taxon>
        <taxon>Actinomycetes</taxon>
        <taxon>Micromonosporales</taxon>
        <taxon>Micromonosporaceae</taxon>
        <taxon>Micromonospora</taxon>
    </lineage>
</organism>
<dbReference type="EMBL" id="LT607411">
    <property type="protein sequence ID" value="SCE72489.1"/>
    <property type="molecule type" value="Genomic_DNA"/>
</dbReference>
<feature type="compositionally biased region" description="Low complexity" evidence="1">
    <location>
        <begin position="60"/>
        <end position="107"/>
    </location>
</feature>
<feature type="region of interest" description="Disordered" evidence="1">
    <location>
        <begin position="60"/>
        <end position="114"/>
    </location>
</feature>
<protein>
    <submittedName>
        <fullName evidence="2">Uncharacterized protein</fullName>
    </submittedName>
</protein>
<reference evidence="3" key="1">
    <citation type="submission" date="2016-06" db="EMBL/GenBank/DDBJ databases">
        <authorList>
            <person name="Varghese N."/>
            <person name="Submissions Spin"/>
        </authorList>
    </citation>
    <scope>NUCLEOTIDE SEQUENCE [LARGE SCALE GENOMIC DNA]</scope>
    <source>
        <strain evidence="3">DSM 43909</strain>
    </source>
</reference>
<dbReference type="RefSeq" id="WP_157744326.1">
    <property type="nucleotide sequence ID" value="NZ_LT607411.1"/>
</dbReference>